<dbReference type="Pfam" id="PF11737">
    <property type="entry name" value="DUF3300"/>
    <property type="match status" value="1"/>
</dbReference>
<gene>
    <name evidence="3" type="ORF">tinsulaeT_33700</name>
</gene>
<feature type="chain" id="PRO_5047245275" description="DUF3300 domain-containing protein" evidence="2">
    <location>
        <begin position="31"/>
        <end position="477"/>
    </location>
</feature>
<dbReference type="EMBL" id="BSST01000001">
    <property type="protein sequence ID" value="GLX80030.1"/>
    <property type="molecule type" value="Genomic_DNA"/>
</dbReference>
<feature type="region of interest" description="Disordered" evidence="1">
    <location>
        <begin position="362"/>
        <end position="477"/>
    </location>
</feature>
<dbReference type="RefSeq" id="WP_284245988.1">
    <property type="nucleotide sequence ID" value="NZ_BSST01000001.1"/>
</dbReference>
<accession>A0ABQ6GZ63</accession>
<sequence>MIITRNDKAALPILALMFSALFYTNSSAVAGTRIDTNTTEQEHQQEVLFSQGELAQMLAPVALYPDTLLTHILIAATYPLEVVEADRFVKKHQGLSEHTLLAQAEDIDWDPSVKALLAFPRILANLSEDLAWMQKLGDAFLQDEAQVLASIQTLRAQADQAGNLAQMDNVQVVREKQTIIIEPAKPEVVYVPYYDTRVVYGNWHWSHYPPVYWHRPVSFHYYHGPFYYHSGVDIAFDFFFSAFHWHNHHVVRHHHKKRYYHSNRRIATSHHAKRWHHEPKHRRGIAYRSNKVKHRYVSHHPSKTQTSIERQRINAKPAAKHYRANNARSASNKHDKVKQKLTLNRAIKVNPVDHSRVKLTSKAREKQRFVKPEKSKQTAQFISRKQRISEKAHTGKVKTQRQWQQQSTGKSFTPQHKQRSDNKVKSYARADKSFTRKNSTQSGNRRAQGGHSSKQYARVTKHSVSKHKSKPRHKSNN</sequence>
<feature type="signal peptide" evidence="2">
    <location>
        <begin position="1"/>
        <end position="30"/>
    </location>
</feature>
<evidence type="ECO:0008006" key="5">
    <source>
        <dbReference type="Google" id="ProtNLM"/>
    </source>
</evidence>
<organism evidence="3 4">
    <name type="scientific">Thalassotalea insulae</name>
    <dbReference type="NCBI Taxonomy" id="2056778"/>
    <lineage>
        <taxon>Bacteria</taxon>
        <taxon>Pseudomonadati</taxon>
        <taxon>Pseudomonadota</taxon>
        <taxon>Gammaproteobacteria</taxon>
        <taxon>Alteromonadales</taxon>
        <taxon>Colwelliaceae</taxon>
        <taxon>Thalassotalea</taxon>
    </lineage>
</organism>
<protein>
    <recommendedName>
        <fullName evidence="5">DUF3300 domain-containing protein</fullName>
    </recommendedName>
</protein>
<feature type="region of interest" description="Disordered" evidence="1">
    <location>
        <begin position="320"/>
        <end position="340"/>
    </location>
</feature>
<feature type="compositionally biased region" description="Polar residues" evidence="1">
    <location>
        <begin position="400"/>
        <end position="415"/>
    </location>
</feature>
<proteinExistence type="predicted"/>
<feature type="compositionally biased region" description="Basic and acidic residues" evidence="1">
    <location>
        <begin position="362"/>
        <end position="376"/>
    </location>
</feature>
<dbReference type="Proteomes" id="UP001157186">
    <property type="component" value="Unassembled WGS sequence"/>
</dbReference>
<feature type="compositionally biased region" description="Basic and acidic residues" evidence="1">
    <location>
        <begin position="418"/>
        <end position="434"/>
    </location>
</feature>
<keyword evidence="4" id="KW-1185">Reference proteome</keyword>
<evidence type="ECO:0000256" key="1">
    <source>
        <dbReference type="SAM" id="MobiDB-lite"/>
    </source>
</evidence>
<feature type="compositionally biased region" description="Basic residues" evidence="1">
    <location>
        <begin position="459"/>
        <end position="477"/>
    </location>
</feature>
<name>A0ABQ6GZ63_9GAMM</name>
<evidence type="ECO:0000256" key="2">
    <source>
        <dbReference type="SAM" id="SignalP"/>
    </source>
</evidence>
<comment type="caution">
    <text evidence="3">The sequence shown here is derived from an EMBL/GenBank/DDBJ whole genome shotgun (WGS) entry which is preliminary data.</text>
</comment>
<dbReference type="PANTHER" id="PTHR40269">
    <property type="entry name" value="OUTER MEMBRANE PROTEIN-RELATED"/>
    <property type="match status" value="1"/>
</dbReference>
<feature type="compositionally biased region" description="Polar residues" evidence="1">
    <location>
        <begin position="436"/>
        <end position="455"/>
    </location>
</feature>
<evidence type="ECO:0000313" key="3">
    <source>
        <dbReference type="EMBL" id="GLX80030.1"/>
    </source>
</evidence>
<keyword evidence="2" id="KW-0732">Signal</keyword>
<reference evidence="3 4" key="1">
    <citation type="submission" date="2023-03" db="EMBL/GenBank/DDBJ databases">
        <title>Draft genome sequence of Thalassotalea insulae KCTC 62186T.</title>
        <authorList>
            <person name="Sawabe T."/>
        </authorList>
    </citation>
    <scope>NUCLEOTIDE SEQUENCE [LARGE SCALE GENOMIC DNA]</scope>
    <source>
        <strain evidence="3 4">KCTC 62186</strain>
    </source>
</reference>
<dbReference type="PANTHER" id="PTHR40269:SF1">
    <property type="entry name" value="OUTER MEMBRANE PROTEIN"/>
    <property type="match status" value="1"/>
</dbReference>
<evidence type="ECO:0000313" key="4">
    <source>
        <dbReference type="Proteomes" id="UP001157186"/>
    </source>
</evidence>
<dbReference type="InterPro" id="IPR021728">
    <property type="entry name" value="DUF3300"/>
</dbReference>